<proteinExistence type="predicted"/>
<evidence type="ECO:0000256" key="1">
    <source>
        <dbReference type="ARBA" id="ARBA00001966"/>
    </source>
</evidence>
<evidence type="ECO:0000256" key="2">
    <source>
        <dbReference type="ARBA" id="ARBA00022691"/>
    </source>
</evidence>
<dbReference type="GO" id="GO:0003824">
    <property type="term" value="F:catalytic activity"/>
    <property type="evidence" value="ECO:0007669"/>
    <property type="project" value="InterPro"/>
</dbReference>
<dbReference type="InterPro" id="IPR051198">
    <property type="entry name" value="BchE-like"/>
</dbReference>
<dbReference type="InterPro" id="IPR036724">
    <property type="entry name" value="Cobalamin-bd_sf"/>
</dbReference>
<evidence type="ECO:0000313" key="8">
    <source>
        <dbReference type="EMBL" id="KGE19750.1"/>
    </source>
</evidence>
<dbReference type="InterPro" id="IPR023404">
    <property type="entry name" value="rSAM_horseshoe"/>
</dbReference>
<reference evidence="8 9" key="2">
    <citation type="submission" date="2014-10" db="EMBL/GenBank/DDBJ databases">
        <title>Comparative genomics of the Paenibacillus odorifer group.</title>
        <authorList>
            <person name="Tsai Y.-C."/>
            <person name="Martin N."/>
            <person name="Korlach J."/>
            <person name="Wiedmann M."/>
        </authorList>
    </citation>
    <scope>NUCLEOTIDE SEQUENCE [LARGE SCALE GENOMIC DNA]</scope>
    <source>
        <strain evidence="8 9">DSM 18334</strain>
    </source>
</reference>
<name>A0A098MB29_9BACL</name>
<dbReference type="InterPro" id="IPR006158">
    <property type="entry name" value="Cobalamin-bd"/>
</dbReference>
<keyword evidence="3" id="KW-0479">Metal-binding</keyword>
<dbReference type="STRING" id="268407.PWYN_10665"/>
<dbReference type="OrthoDB" id="9801424at2"/>
<keyword evidence="2" id="KW-0949">S-adenosyl-L-methionine</keyword>
<dbReference type="Gene3D" id="3.40.50.280">
    <property type="entry name" value="Cobalamin-binding domain"/>
    <property type="match status" value="1"/>
</dbReference>
<dbReference type="RefSeq" id="WP_036651080.1">
    <property type="nucleotide sequence ID" value="NZ_JQCR01000002.1"/>
</dbReference>
<feature type="domain" description="B12-binding" evidence="6">
    <location>
        <begin position="3"/>
        <end position="133"/>
    </location>
</feature>
<dbReference type="AlphaFoldDB" id="A0A098MB29"/>
<dbReference type="PANTHER" id="PTHR43409">
    <property type="entry name" value="ANAEROBIC MAGNESIUM-PROTOPORPHYRIN IX MONOMETHYL ESTER CYCLASE-RELATED"/>
    <property type="match status" value="1"/>
</dbReference>
<dbReference type="Gene3D" id="3.80.30.20">
    <property type="entry name" value="tm_1862 like domain"/>
    <property type="match status" value="1"/>
</dbReference>
<dbReference type="InterPro" id="IPR007197">
    <property type="entry name" value="rSAM"/>
</dbReference>
<reference evidence="8 9" key="1">
    <citation type="submission" date="2014-08" db="EMBL/GenBank/DDBJ databases">
        <authorList>
            <person name="den Bakker H.C."/>
        </authorList>
    </citation>
    <scope>NUCLEOTIDE SEQUENCE [LARGE SCALE GENOMIC DNA]</scope>
    <source>
        <strain evidence="8 9">DSM 18334</strain>
    </source>
</reference>
<dbReference type="EMBL" id="JQCR01000002">
    <property type="protein sequence ID" value="KGE19750.1"/>
    <property type="molecule type" value="Genomic_DNA"/>
</dbReference>
<keyword evidence="5" id="KW-0411">Iron-sulfur</keyword>
<keyword evidence="9" id="KW-1185">Reference proteome</keyword>
<gene>
    <name evidence="8" type="ORF">PWYN_10665</name>
</gene>
<dbReference type="PROSITE" id="PS51918">
    <property type="entry name" value="RADICAL_SAM"/>
    <property type="match status" value="1"/>
</dbReference>
<evidence type="ECO:0000313" key="9">
    <source>
        <dbReference type="Proteomes" id="UP000029734"/>
    </source>
</evidence>
<dbReference type="InterPro" id="IPR006638">
    <property type="entry name" value="Elp3/MiaA/NifB-like_rSAM"/>
</dbReference>
<evidence type="ECO:0000256" key="4">
    <source>
        <dbReference type="ARBA" id="ARBA00023004"/>
    </source>
</evidence>
<evidence type="ECO:0000256" key="3">
    <source>
        <dbReference type="ARBA" id="ARBA00022723"/>
    </source>
</evidence>
<dbReference type="Proteomes" id="UP000029734">
    <property type="component" value="Unassembled WGS sequence"/>
</dbReference>
<dbReference type="PROSITE" id="PS51332">
    <property type="entry name" value="B12_BINDING"/>
    <property type="match status" value="1"/>
</dbReference>
<protein>
    <submittedName>
        <fullName evidence="8">Uncharacterized protein</fullName>
    </submittedName>
</protein>
<organism evidence="8 9">
    <name type="scientific">Paenibacillus wynnii</name>
    <dbReference type="NCBI Taxonomy" id="268407"/>
    <lineage>
        <taxon>Bacteria</taxon>
        <taxon>Bacillati</taxon>
        <taxon>Bacillota</taxon>
        <taxon>Bacilli</taxon>
        <taxon>Bacillales</taxon>
        <taxon>Paenibacillaceae</taxon>
        <taxon>Paenibacillus</taxon>
    </lineage>
</organism>
<dbReference type="GO" id="GO:0046872">
    <property type="term" value="F:metal ion binding"/>
    <property type="evidence" value="ECO:0007669"/>
    <property type="project" value="UniProtKB-KW"/>
</dbReference>
<dbReference type="Pfam" id="PF04055">
    <property type="entry name" value="Radical_SAM"/>
    <property type="match status" value="1"/>
</dbReference>
<dbReference type="SUPFAM" id="SSF102114">
    <property type="entry name" value="Radical SAM enzymes"/>
    <property type="match status" value="1"/>
</dbReference>
<dbReference type="SFLD" id="SFLDG01082">
    <property type="entry name" value="B12-binding_domain_containing"/>
    <property type="match status" value="1"/>
</dbReference>
<evidence type="ECO:0000259" key="6">
    <source>
        <dbReference type="PROSITE" id="PS51332"/>
    </source>
</evidence>
<evidence type="ECO:0000259" key="7">
    <source>
        <dbReference type="PROSITE" id="PS51918"/>
    </source>
</evidence>
<dbReference type="GO" id="GO:0031419">
    <property type="term" value="F:cobalamin binding"/>
    <property type="evidence" value="ECO:0007669"/>
    <property type="project" value="InterPro"/>
</dbReference>
<dbReference type="SFLD" id="SFLDS00029">
    <property type="entry name" value="Radical_SAM"/>
    <property type="match status" value="1"/>
</dbReference>
<comment type="caution">
    <text evidence="8">The sequence shown here is derived from an EMBL/GenBank/DDBJ whole genome shotgun (WGS) entry which is preliminary data.</text>
</comment>
<dbReference type="GO" id="GO:0051536">
    <property type="term" value="F:iron-sulfur cluster binding"/>
    <property type="evidence" value="ECO:0007669"/>
    <property type="project" value="UniProtKB-KW"/>
</dbReference>
<dbReference type="Pfam" id="PF02310">
    <property type="entry name" value="B12-binding"/>
    <property type="match status" value="1"/>
</dbReference>
<accession>A0A098MB29</accession>
<dbReference type="SUPFAM" id="SSF52242">
    <property type="entry name" value="Cobalamin (vitamin B12)-binding domain"/>
    <property type="match status" value="1"/>
</dbReference>
<dbReference type="eggNOG" id="COG1032">
    <property type="taxonomic scope" value="Bacteria"/>
</dbReference>
<dbReference type="InterPro" id="IPR058240">
    <property type="entry name" value="rSAM_sf"/>
</dbReference>
<evidence type="ECO:0000256" key="5">
    <source>
        <dbReference type="ARBA" id="ARBA00023014"/>
    </source>
</evidence>
<keyword evidence="4" id="KW-0408">Iron</keyword>
<feature type="domain" description="Radical SAM core" evidence="7">
    <location>
        <begin position="165"/>
        <end position="388"/>
    </location>
</feature>
<comment type="cofactor">
    <cofactor evidence="1">
        <name>[4Fe-4S] cluster</name>
        <dbReference type="ChEBI" id="CHEBI:49883"/>
    </cofactor>
</comment>
<sequence length="438" mass="49990">MKKILFFSFYNKLDIEVHPGVAVLSAALKANGYQTKLQPYFYYDEERFTGMIRHFDPDFICISATHMAVEQVRKLAKFLKSATEAPVLLGGVFPILDRNLAASIEGVDAVCVGEGVEGLLQYISGIHPAVNIMYPGSSSVVDKGWSSRPTGELDYRLFWDELPEHRRSLNKLDYWTSFTCEYGCAFCCNKEIRELTGLRTKPRQDMECSIRTIKELTKTCGAKKVHFRDPLVIGKRDLQWAKVFLPMYSEEIGLPYTVNIRADVMEEELVQLLKETGCRLVKMGLESGSEWLRNKVLRKGETDQQFLDASALLRKYGIKLSLNAMLGIPHETMETARMTLEMMEQLNPDKRFLHIFQPWPGVRMDSSLVPFIRYERFPALNDSIVAGRTFRDDISEYGLDPVKAAAEYVLTPVLDQVSFPYLLALEWQQAFHESGESE</sequence>
<dbReference type="CDD" id="cd01335">
    <property type="entry name" value="Radical_SAM"/>
    <property type="match status" value="1"/>
</dbReference>
<dbReference type="SMART" id="SM00729">
    <property type="entry name" value="Elp3"/>
    <property type="match status" value="1"/>
</dbReference>